<evidence type="ECO:0000259" key="1">
    <source>
        <dbReference type="PROSITE" id="PS50164"/>
    </source>
</evidence>
<dbReference type="Proteomes" id="UP000010164">
    <property type="component" value="Unassembled WGS sequence"/>
</dbReference>
<dbReference type="InterPro" id="IPR010982">
    <property type="entry name" value="Lambda_DNA-bd_dom_sf"/>
</dbReference>
<reference evidence="2 3" key="1">
    <citation type="journal article" date="2012" name="J. Bacteriol.">
        <title>Genome Sequence of the Alkane-Degrading Bacterium Alcanivorax hongdengensis Type Strain A-11-3.</title>
        <authorList>
            <person name="Lai Q."/>
            <person name="Shao Z."/>
        </authorList>
    </citation>
    <scope>NUCLEOTIDE SEQUENCE [LARGE SCALE GENOMIC DNA]</scope>
    <source>
        <strain evidence="2 3">A-11-3</strain>
    </source>
</reference>
<dbReference type="RefSeq" id="WP_008927411.1">
    <property type="nucleotide sequence ID" value="NZ_AMRJ01000001.1"/>
</dbReference>
<evidence type="ECO:0000313" key="3">
    <source>
        <dbReference type="Proteomes" id="UP000010164"/>
    </source>
</evidence>
<dbReference type="AlphaFoldDB" id="L0WGR0"/>
<protein>
    <recommendedName>
        <fullName evidence="1">GIY-YIG domain-containing protein</fullName>
    </recommendedName>
</protein>
<dbReference type="SMART" id="SM00530">
    <property type="entry name" value="HTH_XRE"/>
    <property type="match status" value="2"/>
</dbReference>
<evidence type="ECO:0000313" key="2">
    <source>
        <dbReference type="EMBL" id="EKF76048.1"/>
    </source>
</evidence>
<dbReference type="InterPro" id="IPR001387">
    <property type="entry name" value="Cro/C1-type_HTH"/>
</dbReference>
<dbReference type="STRING" id="1177179.A11A3_01100"/>
<accession>L0WGR0</accession>
<dbReference type="OrthoDB" id="9990428at2"/>
<proteinExistence type="predicted"/>
<keyword evidence="3" id="KW-1185">Reference proteome</keyword>
<comment type="caution">
    <text evidence="2">The sequence shown here is derived from an EMBL/GenBank/DDBJ whole genome shotgun (WGS) entry which is preliminary data.</text>
</comment>
<organism evidence="2 3">
    <name type="scientific">Alcanivorax hongdengensis A-11-3</name>
    <dbReference type="NCBI Taxonomy" id="1177179"/>
    <lineage>
        <taxon>Bacteria</taxon>
        <taxon>Pseudomonadati</taxon>
        <taxon>Pseudomonadota</taxon>
        <taxon>Gammaproteobacteria</taxon>
        <taxon>Oceanospirillales</taxon>
        <taxon>Alcanivoracaceae</taxon>
        <taxon>Alcanivorax</taxon>
    </lineage>
</organism>
<name>L0WGR0_9GAMM</name>
<feature type="domain" description="GIY-YIG" evidence="1">
    <location>
        <begin position="176"/>
        <end position="255"/>
    </location>
</feature>
<sequence length="265" mass="30050">MTPKRTTDKQLASDMIRLLLDSTGLRQADIAEALYVSPAVISLLKNKKWQSSDISKHIKALEELLKAYRLTASSQKRRTRTSRRDDEVFADWLVEAMQKEGIEPAELAKHSGVSLPAISMILDGTTINPQKATKEKIQKAFSIPQPISPEINKSQGREIFSGLPYTPQEIRQVPTNIVGVYVIHDRRGYITYIGQGNIRKRLRHHAENRAFLDQRVAHSFSYVILGENNKQSREESVFLEKLLIRFCGNAVLLNKRLLTDLSDAN</sequence>
<dbReference type="PROSITE" id="PS50164">
    <property type="entry name" value="GIY_YIG"/>
    <property type="match status" value="1"/>
</dbReference>
<dbReference type="EMBL" id="AMRJ01000001">
    <property type="protein sequence ID" value="EKF76048.1"/>
    <property type="molecule type" value="Genomic_DNA"/>
</dbReference>
<dbReference type="GO" id="GO:0003677">
    <property type="term" value="F:DNA binding"/>
    <property type="evidence" value="ECO:0007669"/>
    <property type="project" value="InterPro"/>
</dbReference>
<gene>
    <name evidence="2" type="ORF">A11A3_01100</name>
</gene>
<dbReference type="SUPFAM" id="SSF47413">
    <property type="entry name" value="lambda repressor-like DNA-binding domains"/>
    <property type="match status" value="2"/>
</dbReference>
<dbReference type="InterPro" id="IPR000305">
    <property type="entry name" value="GIY-YIG_endonuc"/>
</dbReference>